<dbReference type="Gene3D" id="3.40.50.150">
    <property type="entry name" value="Vaccinia Virus protein VP39"/>
    <property type="match status" value="1"/>
</dbReference>
<dbReference type="GeneID" id="101234527"/>
<dbReference type="InterPro" id="IPR025835">
    <property type="entry name" value="Thiopurine_S-MeTrfase"/>
</dbReference>
<comment type="similarity">
    <text evidence="3">Belongs to the class I-like SAM-binding methyltransferase superfamily. TPMT family.</text>
</comment>
<dbReference type="PIRSF" id="PIRSF023956">
    <property type="entry name" value="Thiopurine_S-methyltransferase"/>
    <property type="match status" value="1"/>
</dbReference>
<evidence type="ECO:0000313" key="9">
    <source>
        <dbReference type="Proteomes" id="UP001652625"/>
    </source>
</evidence>
<dbReference type="PROSITE" id="PS51585">
    <property type="entry name" value="SAM_MT_TPMT"/>
    <property type="match status" value="1"/>
</dbReference>
<evidence type="ECO:0000256" key="7">
    <source>
        <dbReference type="ARBA" id="ARBA00022679"/>
    </source>
</evidence>
<comment type="subcellular location">
    <subcellularLocation>
        <location evidence="2">Cytoplasm</location>
    </subcellularLocation>
</comment>
<dbReference type="SUPFAM" id="SSF53335">
    <property type="entry name" value="S-adenosyl-L-methionine-dependent methyltransferases"/>
    <property type="match status" value="1"/>
</dbReference>
<evidence type="ECO:0000256" key="5">
    <source>
        <dbReference type="ARBA" id="ARBA00022490"/>
    </source>
</evidence>
<gene>
    <name evidence="10" type="primary">LOC101234527</name>
</gene>
<dbReference type="InterPro" id="IPR029063">
    <property type="entry name" value="SAM-dependent_MTases_sf"/>
</dbReference>
<dbReference type="Pfam" id="PF05724">
    <property type="entry name" value="TPMT"/>
    <property type="match status" value="1"/>
</dbReference>
<dbReference type="PANTHER" id="PTHR10259">
    <property type="entry name" value="THIOPURINE S-METHYLTRANSFERASE"/>
    <property type="match status" value="1"/>
</dbReference>
<organism evidence="9 10">
    <name type="scientific">Hydra vulgaris</name>
    <name type="common">Hydra</name>
    <name type="synonym">Hydra attenuata</name>
    <dbReference type="NCBI Taxonomy" id="6087"/>
    <lineage>
        <taxon>Eukaryota</taxon>
        <taxon>Metazoa</taxon>
        <taxon>Cnidaria</taxon>
        <taxon>Hydrozoa</taxon>
        <taxon>Hydroidolina</taxon>
        <taxon>Anthoathecata</taxon>
        <taxon>Aplanulata</taxon>
        <taxon>Hydridae</taxon>
        <taxon>Hydra</taxon>
    </lineage>
</organism>
<dbReference type="EC" id="2.1.1.67" evidence="4"/>
<keyword evidence="6" id="KW-0489">Methyltransferase</keyword>
<evidence type="ECO:0000256" key="8">
    <source>
        <dbReference type="ARBA" id="ARBA00022691"/>
    </source>
</evidence>
<evidence type="ECO:0000256" key="6">
    <source>
        <dbReference type="ARBA" id="ARBA00022603"/>
    </source>
</evidence>
<evidence type="ECO:0000313" key="10">
    <source>
        <dbReference type="RefSeq" id="XP_065663993.1"/>
    </source>
</evidence>
<protein>
    <recommendedName>
        <fullName evidence="4">thiopurine S-methyltransferase</fullName>
        <ecNumber evidence="4">2.1.1.67</ecNumber>
    </recommendedName>
</protein>
<dbReference type="RefSeq" id="XP_065663993.1">
    <property type="nucleotide sequence ID" value="XM_065807921.1"/>
</dbReference>
<evidence type="ECO:0000256" key="1">
    <source>
        <dbReference type="ARBA" id="ARBA00000903"/>
    </source>
</evidence>
<accession>A0ABM4CQ78</accession>
<keyword evidence="5" id="KW-0963">Cytoplasm</keyword>
<sequence length="227" mass="26436">MATREEINSSWEKNWVNNKTLWHLDFVNPFLQKYFHMLSIEVGKRIIVPLCGKTMDLIWLYQQGLVVVGVEFASIPCTRFFEDNLLSYTIENHGSYNVYKHDERLIIYQGDLFEFNAQKLGGCFDFWWDRGGLVAMVVEEQQKYVDHLKSLMHQSKFSALMETYEYDSSLRSGAPPQSINKKQLQDLFTDSVKLEELDRVSEDNLPENYTAKLGCSSTLVCYLITLN</sequence>
<reference evidence="10" key="1">
    <citation type="submission" date="2025-08" db="UniProtKB">
        <authorList>
            <consortium name="RefSeq"/>
        </authorList>
    </citation>
    <scope>IDENTIFICATION</scope>
</reference>
<proteinExistence type="inferred from homology"/>
<dbReference type="Proteomes" id="UP001652625">
    <property type="component" value="Chromosome 10"/>
</dbReference>
<name>A0ABM4CQ78_HYDVU</name>
<keyword evidence="8" id="KW-0949">S-adenosyl-L-methionine</keyword>
<evidence type="ECO:0000256" key="2">
    <source>
        <dbReference type="ARBA" id="ARBA00004496"/>
    </source>
</evidence>
<dbReference type="PANTHER" id="PTHR10259:SF11">
    <property type="entry name" value="THIOPURINE S-METHYLTRANSFERASE"/>
    <property type="match status" value="1"/>
</dbReference>
<keyword evidence="9" id="KW-1185">Reference proteome</keyword>
<keyword evidence="7" id="KW-0808">Transferase</keyword>
<evidence type="ECO:0000256" key="3">
    <source>
        <dbReference type="ARBA" id="ARBA00008145"/>
    </source>
</evidence>
<comment type="catalytic activity">
    <reaction evidence="1">
        <text>S-adenosyl-L-methionine + a thiopurine = S-adenosyl-L-homocysteine + a thiopurine S-methylether.</text>
        <dbReference type="EC" id="2.1.1.67"/>
    </reaction>
</comment>
<evidence type="ECO:0000256" key="4">
    <source>
        <dbReference type="ARBA" id="ARBA00011905"/>
    </source>
</evidence>
<dbReference type="InterPro" id="IPR008854">
    <property type="entry name" value="TPMT"/>
</dbReference>